<organism evidence="2 3">
    <name type="scientific">Aliidiomarina taiwanensis</name>
    <dbReference type="NCBI Taxonomy" id="946228"/>
    <lineage>
        <taxon>Bacteria</taxon>
        <taxon>Pseudomonadati</taxon>
        <taxon>Pseudomonadota</taxon>
        <taxon>Gammaproteobacteria</taxon>
        <taxon>Alteromonadales</taxon>
        <taxon>Idiomarinaceae</taxon>
        <taxon>Aliidiomarina</taxon>
    </lineage>
</organism>
<gene>
    <name evidence="2" type="ORF">CWE15_10540</name>
</gene>
<comment type="caution">
    <text evidence="2">The sequence shown here is derived from an EMBL/GenBank/DDBJ whole genome shotgun (WGS) entry which is preliminary data.</text>
</comment>
<feature type="signal peptide" evidence="1">
    <location>
        <begin position="1"/>
        <end position="27"/>
    </location>
</feature>
<dbReference type="Pfam" id="PF03922">
    <property type="entry name" value="OmpW"/>
    <property type="match status" value="1"/>
</dbReference>
<evidence type="ECO:0000256" key="1">
    <source>
        <dbReference type="SAM" id="SignalP"/>
    </source>
</evidence>
<dbReference type="Proteomes" id="UP000286976">
    <property type="component" value="Unassembled WGS sequence"/>
</dbReference>
<dbReference type="InterPro" id="IPR005618">
    <property type="entry name" value="OMPW"/>
</dbReference>
<dbReference type="PANTHER" id="PTHR36920:SF1">
    <property type="entry name" value="OUTER MEMBRANE PROTEIN W"/>
    <property type="match status" value="1"/>
</dbReference>
<name>A0A432WZ16_9GAMM</name>
<keyword evidence="1" id="KW-0732">Signal</keyword>
<dbReference type="OrthoDB" id="9807574at2"/>
<dbReference type="AlphaFoldDB" id="A0A432WZ16"/>
<evidence type="ECO:0008006" key="4">
    <source>
        <dbReference type="Google" id="ProtNLM"/>
    </source>
</evidence>
<sequence>MENVMKSSLIHLSFIAALGFTATPALADFSVNVGAIGAMPSDSSSSLNVVEGVAGLPTNSTGVGVNNNTQLGLTFDYRLSSNWGVQLVAATPFSHDISGTGAIDGLKVGKTKHLPPTLLAQYHFDMANSKFQPFIGLGLNYTTFFDTKADTELVGTLGALGVTTASDEVSIKLTDSWGLAAQAGFNYHMTETMGVHFMVSKIQLDTNASVRVNGNTVERVHVDIDPLVVMLGLRWSF</sequence>
<dbReference type="GO" id="GO:0055085">
    <property type="term" value="P:transmembrane transport"/>
    <property type="evidence" value="ECO:0007669"/>
    <property type="project" value="TreeGrafter"/>
</dbReference>
<evidence type="ECO:0000313" key="3">
    <source>
        <dbReference type="Proteomes" id="UP000286976"/>
    </source>
</evidence>
<dbReference type="SUPFAM" id="SSF56925">
    <property type="entry name" value="OMPA-like"/>
    <property type="match status" value="1"/>
</dbReference>
<dbReference type="GO" id="GO:0019867">
    <property type="term" value="C:outer membrane"/>
    <property type="evidence" value="ECO:0007669"/>
    <property type="project" value="InterPro"/>
</dbReference>
<dbReference type="PANTHER" id="PTHR36920">
    <property type="match status" value="1"/>
</dbReference>
<feature type="chain" id="PRO_5019381433" description="OmpW family protein" evidence="1">
    <location>
        <begin position="28"/>
        <end position="237"/>
    </location>
</feature>
<reference evidence="2 3" key="1">
    <citation type="journal article" date="2011" name="Front. Microbiol.">
        <title>Genomic signatures of strain selection and enhancement in Bacillus atrophaeus var. globigii, a historical biowarfare simulant.</title>
        <authorList>
            <person name="Gibbons H.S."/>
            <person name="Broomall S.M."/>
            <person name="McNew L.A."/>
            <person name="Daligault H."/>
            <person name="Chapman C."/>
            <person name="Bruce D."/>
            <person name="Karavis M."/>
            <person name="Krepps M."/>
            <person name="McGregor P.A."/>
            <person name="Hong C."/>
            <person name="Park K.H."/>
            <person name="Akmal A."/>
            <person name="Feldman A."/>
            <person name="Lin J.S."/>
            <person name="Chang W.E."/>
            <person name="Higgs B.W."/>
            <person name="Demirev P."/>
            <person name="Lindquist J."/>
            <person name="Liem A."/>
            <person name="Fochler E."/>
            <person name="Read T.D."/>
            <person name="Tapia R."/>
            <person name="Johnson S."/>
            <person name="Bishop-Lilly K.A."/>
            <person name="Detter C."/>
            <person name="Han C."/>
            <person name="Sozhamannan S."/>
            <person name="Rosenzweig C.N."/>
            <person name="Skowronski E.W."/>
        </authorList>
    </citation>
    <scope>NUCLEOTIDE SEQUENCE [LARGE SCALE GENOMIC DNA]</scope>
    <source>
        <strain evidence="2 3">AIT1</strain>
    </source>
</reference>
<dbReference type="InterPro" id="IPR011250">
    <property type="entry name" value="OMP/PagP_B-barrel"/>
</dbReference>
<dbReference type="Gene3D" id="2.40.160.20">
    <property type="match status" value="1"/>
</dbReference>
<protein>
    <recommendedName>
        <fullName evidence="4">OmpW family protein</fullName>
    </recommendedName>
</protein>
<keyword evidence="3" id="KW-1185">Reference proteome</keyword>
<accession>A0A432WZ16</accession>
<proteinExistence type="predicted"/>
<dbReference type="EMBL" id="PIPQ01000008">
    <property type="protein sequence ID" value="RUO38931.1"/>
    <property type="molecule type" value="Genomic_DNA"/>
</dbReference>
<evidence type="ECO:0000313" key="2">
    <source>
        <dbReference type="EMBL" id="RUO38931.1"/>
    </source>
</evidence>